<feature type="transmembrane region" description="Helical" evidence="1">
    <location>
        <begin position="59"/>
        <end position="80"/>
    </location>
</feature>
<dbReference type="RefSeq" id="XP_028484548.1">
    <property type="nucleotide sequence ID" value="XM_028626836.1"/>
</dbReference>
<gene>
    <name evidence="2" type="ORF">C8Q69DRAFT_274528</name>
</gene>
<keyword evidence="1" id="KW-0812">Transmembrane</keyword>
<evidence type="ECO:0000313" key="3">
    <source>
        <dbReference type="Proteomes" id="UP000283841"/>
    </source>
</evidence>
<organism evidence="2 3">
    <name type="scientific">Byssochlamys spectabilis</name>
    <name type="common">Paecilomyces variotii</name>
    <dbReference type="NCBI Taxonomy" id="264951"/>
    <lineage>
        <taxon>Eukaryota</taxon>
        <taxon>Fungi</taxon>
        <taxon>Dikarya</taxon>
        <taxon>Ascomycota</taxon>
        <taxon>Pezizomycotina</taxon>
        <taxon>Eurotiomycetes</taxon>
        <taxon>Eurotiomycetidae</taxon>
        <taxon>Eurotiales</taxon>
        <taxon>Thermoascaceae</taxon>
        <taxon>Paecilomyces</taxon>
    </lineage>
</organism>
<reference evidence="2 3" key="1">
    <citation type="journal article" date="2018" name="Front. Microbiol.">
        <title>Genomic and genetic insights into a cosmopolitan fungus, Paecilomyces variotii (Eurotiales).</title>
        <authorList>
            <person name="Urquhart A.S."/>
            <person name="Mondo S.J."/>
            <person name="Makela M.R."/>
            <person name="Hane J.K."/>
            <person name="Wiebenga A."/>
            <person name="He G."/>
            <person name="Mihaltcheva S."/>
            <person name="Pangilinan J."/>
            <person name="Lipzen A."/>
            <person name="Barry K."/>
            <person name="de Vries R.P."/>
            <person name="Grigoriev I.V."/>
            <person name="Idnurm A."/>
        </authorList>
    </citation>
    <scope>NUCLEOTIDE SEQUENCE [LARGE SCALE GENOMIC DNA]</scope>
    <source>
        <strain evidence="2 3">CBS 101075</strain>
    </source>
</reference>
<feature type="transmembrane region" description="Helical" evidence="1">
    <location>
        <begin position="25"/>
        <end position="47"/>
    </location>
</feature>
<proteinExistence type="predicted"/>
<evidence type="ECO:0008006" key="4">
    <source>
        <dbReference type="Google" id="ProtNLM"/>
    </source>
</evidence>
<evidence type="ECO:0000313" key="2">
    <source>
        <dbReference type="EMBL" id="RWQ94903.1"/>
    </source>
</evidence>
<sequence>MFSVGECRGEERKTKVLQESSRFQWVVAFFFFFFFLFLCSFVPFVPFCIPNGLRETKRGVGRAFSGSLLSMVVMCVCMSGRNRSEDTAQLGMATGLYKNRRQTGDYIHIDSLQDGSNKVVRTDVPDNHER</sequence>
<keyword evidence="1" id="KW-1133">Transmembrane helix</keyword>
<keyword evidence="3" id="KW-1185">Reference proteome</keyword>
<keyword evidence="1" id="KW-0472">Membrane</keyword>
<dbReference type="Proteomes" id="UP000283841">
    <property type="component" value="Unassembled WGS sequence"/>
</dbReference>
<dbReference type="EMBL" id="RCNU01000006">
    <property type="protein sequence ID" value="RWQ94903.1"/>
    <property type="molecule type" value="Genomic_DNA"/>
</dbReference>
<dbReference type="GeneID" id="39596113"/>
<dbReference type="VEuPathDB" id="FungiDB:C8Q69DRAFT_274528"/>
<evidence type="ECO:0000256" key="1">
    <source>
        <dbReference type="SAM" id="Phobius"/>
    </source>
</evidence>
<name>A0A443HSV6_BYSSP</name>
<accession>A0A443HSV6</accession>
<comment type="caution">
    <text evidence="2">The sequence shown here is derived from an EMBL/GenBank/DDBJ whole genome shotgun (WGS) entry which is preliminary data.</text>
</comment>
<dbReference type="AlphaFoldDB" id="A0A443HSV6"/>
<protein>
    <recommendedName>
        <fullName evidence="4">Transmembrane protein</fullName>
    </recommendedName>
</protein>